<evidence type="ECO:0000313" key="1">
    <source>
        <dbReference type="EMBL" id="JAH15950.1"/>
    </source>
</evidence>
<reference evidence="1" key="2">
    <citation type="journal article" date="2015" name="Fish Shellfish Immunol.">
        <title>Early steps in the European eel (Anguilla anguilla)-Vibrio vulnificus interaction in the gills: Role of the RtxA13 toxin.</title>
        <authorList>
            <person name="Callol A."/>
            <person name="Pajuelo D."/>
            <person name="Ebbesson L."/>
            <person name="Teles M."/>
            <person name="MacKenzie S."/>
            <person name="Amaro C."/>
        </authorList>
    </citation>
    <scope>NUCLEOTIDE SEQUENCE</scope>
</reference>
<proteinExistence type="predicted"/>
<name>A0A0E9QHY5_ANGAN</name>
<accession>A0A0E9QHY5</accession>
<organism evidence="1">
    <name type="scientific">Anguilla anguilla</name>
    <name type="common">European freshwater eel</name>
    <name type="synonym">Muraena anguilla</name>
    <dbReference type="NCBI Taxonomy" id="7936"/>
    <lineage>
        <taxon>Eukaryota</taxon>
        <taxon>Metazoa</taxon>
        <taxon>Chordata</taxon>
        <taxon>Craniata</taxon>
        <taxon>Vertebrata</taxon>
        <taxon>Euteleostomi</taxon>
        <taxon>Actinopterygii</taxon>
        <taxon>Neopterygii</taxon>
        <taxon>Teleostei</taxon>
        <taxon>Anguilliformes</taxon>
        <taxon>Anguillidae</taxon>
        <taxon>Anguilla</taxon>
    </lineage>
</organism>
<dbReference type="AlphaFoldDB" id="A0A0E9QHY5"/>
<reference evidence="1" key="1">
    <citation type="submission" date="2014-11" db="EMBL/GenBank/DDBJ databases">
        <authorList>
            <person name="Amaro Gonzalez C."/>
        </authorList>
    </citation>
    <scope>NUCLEOTIDE SEQUENCE</scope>
</reference>
<sequence>MYDLLTFYHILLHWYQIVLHLVHIPSHGGHFESCDKTLLQRGPLNYIFSDTFVFKH</sequence>
<dbReference type="EMBL" id="GBXM01092627">
    <property type="protein sequence ID" value="JAH15950.1"/>
    <property type="molecule type" value="Transcribed_RNA"/>
</dbReference>
<protein>
    <submittedName>
        <fullName evidence="1">Uncharacterized protein</fullName>
    </submittedName>
</protein>